<keyword evidence="1" id="KW-0812">Transmembrane</keyword>
<dbReference type="AlphaFoldDB" id="A0A1I7WJR4"/>
<organism evidence="2 3">
    <name type="scientific">Heterorhabditis bacteriophora</name>
    <name type="common">Entomopathogenic nematode worm</name>
    <dbReference type="NCBI Taxonomy" id="37862"/>
    <lineage>
        <taxon>Eukaryota</taxon>
        <taxon>Metazoa</taxon>
        <taxon>Ecdysozoa</taxon>
        <taxon>Nematoda</taxon>
        <taxon>Chromadorea</taxon>
        <taxon>Rhabditida</taxon>
        <taxon>Rhabditina</taxon>
        <taxon>Rhabditomorpha</taxon>
        <taxon>Strongyloidea</taxon>
        <taxon>Heterorhabditidae</taxon>
        <taxon>Heterorhabditis</taxon>
    </lineage>
</organism>
<feature type="transmembrane region" description="Helical" evidence="1">
    <location>
        <begin position="18"/>
        <end position="38"/>
    </location>
</feature>
<accession>A0A1I7WJR4</accession>
<reference evidence="3" key="1">
    <citation type="submission" date="2016-11" db="UniProtKB">
        <authorList>
            <consortium name="WormBaseParasite"/>
        </authorList>
    </citation>
    <scope>IDENTIFICATION</scope>
</reference>
<evidence type="ECO:0000313" key="3">
    <source>
        <dbReference type="WBParaSite" id="Hba_05263"/>
    </source>
</evidence>
<keyword evidence="1" id="KW-1133">Transmembrane helix</keyword>
<sequence length="39" mass="4703">MGDCFFDINPRCDFWSRFYNFGGVTISQRTVLILFLYFL</sequence>
<dbReference type="WBParaSite" id="Hba_05263">
    <property type="protein sequence ID" value="Hba_05263"/>
    <property type="gene ID" value="Hba_05263"/>
</dbReference>
<dbReference type="Proteomes" id="UP000095283">
    <property type="component" value="Unplaced"/>
</dbReference>
<keyword evidence="2" id="KW-1185">Reference proteome</keyword>
<evidence type="ECO:0000313" key="2">
    <source>
        <dbReference type="Proteomes" id="UP000095283"/>
    </source>
</evidence>
<protein>
    <submittedName>
        <fullName evidence="3">Uncharacterized protein</fullName>
    </submittedName>
</protein>
<proteinExistence type="predicted"/>
<keyword evidence="1" id="KW-0472">Membrane</keyword>
<evidence type="ECO:0000256" key="1">
    <source>
        <dbReference type="SAM" id="Phobius"/>
    </source>
</evidence>
<name>A0A1I7WJR4_HETBA</name>